<keyword evidence="3" id="KW-1185">Reference proteome</keyword>
<evidence type="ECO:0000256" key="1">
    <source>
        <dbReference type="SAM" id="MobiDB-lite"/>
    </source>
</evidence>
<protein>
    <submittedName>
        <fullName evidence="2">Uncharacterized protein</fullName>
    </submittedName>
</protein>
<dbReference type="Proteomes" id="UP001558613">
    <property type="component" value="Unassembled WGS sequence"/>
</dbReference>
<sequence length="109" mass="12394">MRRVHGSLTSALQRAHTERQRGKRALYAGTLRQHRRPHLKLVPLCMTADLKAWIWTRIVVILDDARNNFTLNHGLLQTAPPCDTLRTDTGILPHRTVIHLLTDFSATAV</sequence>
<evidence type="ECO:0000313" key="3">
    <source>
        <dbReference type="Proteomes" id="UP001558613"/>
    </source>
</evidence>
<organism evidence="2 3">
    <name type="scientific">Cirrhinus molitorella</name>
    <name type="common">mud carp</name>
    <dbReference type="NCBI Taxonomy" id="172907"/>
    <lineage>
        <taxon>Eukaryota</taxon>
        <taxon>Metazoa</taxon>
        <taxon>Chordata</taxon>
        <taxon>Craniata</taxon>
        <taxon>Vertebrata</taxon>
        <taxon>Euteleostomi</taxon>
        <taxon>Actinopterygii</taxon>
        <taxon>Neopterygii</taxon>
        <taxon>Teleostei</taxon>
        <taxon>Ostariophysi</taxon>
        <taxon>Cypriniformes</taxon>
        <taxon>Cyprinidae</taxon>
        <taxon>Labeoninae</taxon>
        <taxon>Labeonini</taxon>
        <taxon>Cirrhinus</taxon>
    </lineage>
</organism>
<evidence type="ECO:0000313" key="2">
    <source>
        <dbReference type="EMBL" id="KAL1252500.1"/>
    </source>
</evidence>
<name>A0ABR3LI24_9TELE</name>
<reference evidence="2 3" key="1">
    <citation type="submission" date="2023-09" db="EMBL/GenBank/DDBJ databases">
        <authorList>
            <person name="Wang M."/>
        </authorList>
    </citation>
    <scope>NUCLEOTIDE SEQUENCE [LARGE SCALE GENOMIC DNA]</scope>
    <source>
        <strain evidence="2">GT-2023</strain>
        <tissue evidence="2">Liver</tissue>
    </source>
</reference>
<comment type="caution">
    <text evidence="2">The sequence shown here is derived from an EMBL/GenBank/DDBJ whole genome shotgun (WGS) entry which is preliminary data.</text>
</comment>
<proteinExistence type="predicted"/>
<feature type="region of interest" description="Disordered" evidence="1">
    <location>
        <begin position="1"/>
        <end position="22"/>
    </location>
</feature>
<dbReference type="EMBL" id="JAYMGO010000021">
    <property type="protein sequence ID" value="KAL1252500.1"/>
    <property type="molecule type" value="Genomic_DNA"/>
</dbReference>
<accession>A0ABR3LI24</accession>
<gene>
    <name evidence="2" type="ORF">QQF64_017193</name>
</gene>